<feature type="transmembrane region" description="Helical" evidence="1">
    <location>
        <begin position="139"/>
        <end position="159"/>
    </location>
</feature>
<keyword evidence="1" id="KW-0472">Membrane</keyword>
<dbReference type="RefSeq" id="WP_184312846.1">
    <property type="nucleotide sequence ID" value="NZ_JACHEN010000037.1"/>
</dbReference>
<comment type="caution">
    <text evidence="2">The sequence shown here is derived from an EMBL/GenBank/DDBJ whole genome shotgun (WGS) entry which is preliminary data.</text>
</comment>
<evidence type="ECO:0000313" key="2">
    <source>
        <dbReference type="EMBL" id="MBB6218357.1"/>
    </source>
</evidence>
<keyword evidence="3" id="KW-1185">Reference proteome</keyword>
<dbReference type="GO" id="GO:0005886">
    <property type="term" value="C:plasma membrane"/>
    <property type="evidence" value="ECO:0007669"/>
    <property type="project" value="UniProtKB-SubCell"/>
</dbReference>
<dbReference type="AlphaFoldDB" id="A0A841KYC6"/>
<evidence type="ECO:0000256" key="1">
    <source>
        <dbReference type="SAM" id="Phobius"/>
    </source>
</evidence>
<reference evidence="2 3" key="1">
    <citation type="submission" date="2020-08" db="EMBL/GenBank/DDBJ databases">
        <title>Genomic Encyclopedia of Type Strains, Phase IV (KMG-IV): sequencing the most valuable type-strain genomes for metagenomic binning, comparative biology and taxonomic classification.</title>
        <authorList>
            <person name="Goeker M."/>
        </authorList>
    </citation>
    <scope>NUCLEOTIDE SEQUENCE [LARGE SCALE GENOMIC DNA]</scope>
    <source>
        <strain evidence="2 3">DSM 103526</strain>
    </source>
</reference>
<gene>
    <name evidence="2" type="ORF">HNQ80_004521</name>
</gene>
<sequence length="283" mass="30611">MNTMIRLTLLEMLKKKILYLTLILTAIFLTLYGVALNFAYDSLRNEAEVLLRIAVSGQFLSMGIYATGFIISFLSVFASVGAISSEIEQGTYDAILSKPIARYEIVLGRFIGVLFVLLSYTTFLYSSILGINMLFGKGIIANFTTISLIKSLGVLYLLPTLLSSVGIYLSCSLSTMGAGVTLVIIYFCGMIGGILEQIGHFITGSAKEVLTSIGIITSLVIPSDIIYRKTASLLFTTGSGMNISLQDMLGASVQPSGIMMAYIGVYIIGMVVLALRKFQGRDL</sequence>
<feature type="transmembrane region" description="Helical" evidence="1">
    <location>
        <begin position="59"/>
        <end position="85"/>
    </location>
</feature>
<dbReference type="Pfam" id="PF12679">
    <property type="entry name" value="ABC2_membrane_2"/>
    <property type="match status" value="1"/>
</dbReference>
<evidence type="ECO:0000313" key="3">
    <source>
        <dbReference type="Proteomes" id="UP000579281"/>
    </source>
</evidence>
<feature type="transmembrane region" description="Helical" evidence="1">
    <location>
        <begin position="105"/>
        <end position="127"/>
    </location>
</feature>
<proteinExistence type="predicted"/>
<protein>
    <submittedName>
        <fullName evidence="2">ABC-type transport system involved in multi-copper enzyme maturation permease subunit</fullName>
    </submittedName>
</protein>
<keyword evidence="1" id="KW-0812">Transmembrane</keyword>
<keyword evidence="1" id="KW-1133">Transmembrane helix</keyword>
<feature type="transmembrane region" description="Helical" evidence="1">
    <location>
        <begin position="257"/>
        <end position="275"/>
    </location>
</feature>
<dbReference type="PANTHER" id="PTHR43471">
    <property type="entry name" value="ABC TRANSPORTER PERMEASE"/>
    <property type="match status" value="1"/>
</dbReference>
<dbReference type="Proteomes" id="UP000579281">
    <property type="component" value="Unassembled WGS sequence"/>
</dbReference>
<organism evidence="2 3">
    <name type="scientific">Anaerosolibacter carboniphilus</name>
    <dbReference type="NCBI Taxonomy" id="1417629"/>
    <lineage>
        <taxon>Bacteria</taxon>
        <taxon>Bacillati</taxon>
        <taxon>Bacillota</taxon>
        <taxon>Clostridia</taxon>
        <taxon>Peptostreptococcales</taxon>
        <taxon>Thermotaleaceae</taxon>
        <taxon>Anaerosolibacter</taxon>
    </lineage>
</organism>
<dbReference type="EMBL" id="JACHEN010000037">
    <property type="protein sequence ID" value="MBB6218357.1"/>
    <property type="molecule type" value="Genomic_DNA"/>
</dbReference>
<feature type="transmembrane region" description="Helical" evidence="1">
    <location>
        <begin position="17"/>
        <end position="38"/>
    </location>
</feature>
<dbReference type="GO" id="GO:0140359">
    <property type="term" value="F:ABC-type transporter activity"/>
    <property type="evidence" value="ECO:0007669"/>
    <property type="project" value="InterPro"/>
</dbReference>
<accession>A0A841KYC6</accession>
<name>A0A841KYC6_9FIRM</name>
<feature type="transmembrane region" description="Helical" evidence="1">
    <location>
        <begin position="165"/>
        <end position="188"/>
    </location>
</feature>